<dbReference type="EMBL" id="BKCJ010530055">
    <property type="protein sequence ID" value="GFA99698.1"/>
    <property type="molecule type" value="Genomic_DNA"/>
</dbReference>
<proteinExistence type="predicted"/>
<reference evidence="2" key="1">
    <citation type="journal article" date="2019" name="Sci. Rep.">
        <title>Draft genome of Tanacetum cinerariifolium, the natural source of mosquito coil.</title>
        <authorList>
            <person name="Yamashiro T."/>
            <person name="Shiraishi A."/>
            <person name="Satake H."/>
            <person name="Nakayama K."/>
        </authorList>
    </citation>
    <scope>NUCLEOTIDE SEQUENCE</scope>
</reference>
<feature type="region of interest" description="Disordered" evidence="1">
    <location>
        <begin position="1"/>
        <end position="20"/>
    </location>
</feature>
<dbReference type="AlphaFoldDB" id="A0A699KPD4"/>
<gene>
    <name evidence="2" type="ORF">Tci_671670</name>
</gene>
<accession>A0A699KPD4</accession>
<evidence type="ECO:0000256" key="1">
    <source>
        <dbReference type="SAM" id="MobiDB-lite"/>
    </source>
</evidence>
<comment type="caution">
    <text evidence="2">The sequence shown here is derived from an EMBL/GenBank/DDBJ whole genome shotgun (WGS) entry which is preliminary data.</text>
</comment>
<name>A0A699KPD4_TANCI</name>
<feature type="compositionally biased region" description="Basic and acidic residues" evidence="1">
    <location>
        <begin position="1"/>
        <end position="10"/>
    </location>
</feature>
<sequence>TMGAHDDEAGSSRSKHSRQYGTVEEAMLPHVHHPFLLWEGCNQAAKSRYNTRLA</sequence>
<evidence type="ECO:0000313" key="2">
    <source>
        <dbReference type="EMBL" id="GFA99698.1"/>
    </source>
</evidence>
<feature type="non-terminal residue" evidence="2">
    <location>
        <position position="1"/>
    </location>
</feature>
<organism evidence="2">
    <name type="scientific">Tanacetum cinerariifolium</name>
    <name type="common">Dalmatian daisy</name>
    <name type="synonym">Chrysanthemum cinerariifolium</name>
    <dbReference type="NCBI Taxonomy" id="118510"/>
    <lineage>
        <taxon>Eukaryota</taxon>
        <taxon>Viridiplantae</taxon>
        <taxon>Streptophyta</taxon>
        <taxon>Embryophyta</taxon>
        <taxon>Tracheophyta</taxon>
        <taxon>Spermatophyta</taxon>
        <taxon>Magnoliopsida</taxon>
        <taxon>eudicotyledons</taxon>
        <taxon>Gunneridae</taxon>
        <taxon>Pentapetalae</taxon>
        <taxon>asterids</taxon>
        <taxon>campanulids</taxon>
        <taxon>Asterales</taxon>
        <taxon>Asteraceae</taxon>
        <taxon>Asteroideae</taxon>
        <taxon>Anthemideae</taxon>
        <taxon>Anthemidinae</taxon>
        <taxon>Tanacetum</taxon>
    </lineage>
</organism>
<protein>
    <submittedName>
        <fullName evidence="2">Uncharacterized protein</fullName>
    </submittedName>
</protein>